<gene>
    <name evidence="1" type="ORF">ONZ43_g7843</name>
</gene>
<comment type="caution">
    <text evidence="1">The sequence shown here is derived from an EMBL/GenBank/DDBJ whole genome shotgun (WGS) entry which is preliminary data.</text>
</comment>
<name>A0ACC2HN04_9PEZI</name>
<sequence length="275" mass="30659">MPSEVDVLIIGAGPAGLMLALWCSRLGLVTRIVDKRTDKVFSGQADGFQARTLEILDSFGIGERVWKEANRMFEVSFWNPGPTGPIRRNSRAPDNVADLSRFTESVLHQGRMESFFLDAIAASYPHPASPTHQIRVERMVIPTSLSIDEDKVDDDDAYPVTVTLRHLSEEEATPTQRLSNLGDGLFRSNLADDDVASMIEKSNGRKELSEEVVKAKYVVGCDGAHSWTRKTLGKEFEMRGEMTDFIWGVLDIVPITDFRTEHAHPSSIMTCAYLL</sequence>
<protein>
    <submittedName>
        <fullName evidence="1">Uncharacterized protein</fullName>
    </submittedName>
</protein>
<proteinExistence type="predicted"/>
<evidence type="ECO:0000313" key="1">
    <source>
        <dbReference type="EMBL" id="KAJ8104451.1"/>
    </source>
</evidence>
<keyword evidence="2" id="KW-1185">Reference proteome</keyword>
<reference evidence="1" key="1">
    <citation type="submission" date="2022-11" db="EMBL/GenBank/DDBJ databases">
        <title>Genome Sequence of Nemania bipapillata.</title>
        <authorList>
            <person name="Buettner E."/>
        </authorList>
    </citation>
    <scope>NUCLEOTIDE SEQUENCE</scope>
    <source>
        <strain evidence="1">CP14</strain>
    </source>
</reference>
<accession>A0ACC2HN04</accession>
<organism evidence="1 2">
    <name type="scientific">Nemania bipapillata</name>
    <dbReference type="NCBI Taxonomy" id="110536"/>
    <lineage>
        <taxon>Eukaryota</taxon>
        <taxon>Fungi</taxon>
        <taxon>Dikarya</taxon>
        <taxon>Ascomycota</taxon>
        <taxon>Pezizomycotina</taxon>
        <taxon>Sordariomycetes</taxon>
        <taxon>Xylariomycetidae</taxon>
        <taxon>Xylariales</taxon>
        <taxon>Xylariaceae</taxon>
        <taxon>Nemania</taxon>
    </lineage>
</organism>
<evidence type="ECO:0000313" key="2">
    <source>
        <dbReference type="Proteomes" id="UP001153334"/>
    </source>
</evidence>
<dbReference type="Proteomes" id="UP001153334">
    <property type="component" value="Unassembled WGS sequence"/>
</dbReference>
<dbReference type="EMBL" id="JAPESX010003721">
    <property type="protein sequence ID" value="KAJ8104451.1"/>
    <property type="molecule type" value="Genomic_DNA"/>
</dbReference>